<dbReference type="GO" id="GO:0005634">
    <property type="term" value="C:nucleus"/>
    <property type="evidence" value="ECO:0007669"/>
    <property type="project" value="TreeGrafter"/>
</dbReference>
<feature type="domain" description="C2H2-type" evidence="7">
    <location>
        <begin position="18"/>
        <end position="39"/>
    </location>
</feature>
<evidence type="ECO:0000256" key="6">
    <source>
        <dbReference type="PROSITE-ProRule" id="PRU00489"/>
    </source>
</evidence>
<reference evidence="9" key="1">
    <citation type="journal article" date="2014" name="Cell">
        <title>The Architecture of a Scrambled Genome Reveals Massive Levels of Genomic Rearrangement during Development.</title>
        <authorList>
            <person name="Chen X."/>
            <person name="Bracht J.R."/>
            <person name="Goldman A.D."/>
            <person name="Dolzhenko E."/>
            <person name="Clay D.M."/>
            <person name="Swart E.C."/>
            <person name="Perlman D.H."/>
            <person name="Doak T.G."/>
            <person name="Stuart A."/>
            <person name="Amemiya C.T."/>
            <person name="Sebra R.P."/>
            <person name="Landweber L.F."/>
        </authorList>
    </citation>
    <scope>NUCLEOTIDE SEQUENCE [LARGE SCALE GENOMIC DNA]</scope>
    <source>
        <strain evidence="9">JRB310</strain>
    </source>
</reference>
<keyword evidence="2" id="KW-0489">Methyltransferase</keyword>
<dbReference type="InterPro" id="IPR007757">
    <property type="entry name" value="MT-A70-like"/>
</dbReference>
<organism evidence="8 9">
    <name type="scientific">Oxytricha trifallax</name>
    <dbReference type="NCBI Taxonomy" id="1172189"/>
    <lineage>
        <taxon>Eukaryota</taxon>
        <taxon>Sar</taxon>
        <taxon>Alveolata</taxon>
        <taxon>Ciliophora</taxon>
        <taxon>Intramacronucleata</taxon>
        <taxon>Spirotrichea</taxon>
        <taxon>Stichotrichia</taxon>
        <taxon>Sporadotrichida</taxon>
        <taxon>Oxytrichidae</taxon>
        <taxon>Oxytrichinae</taxon>
        <taxon>Oxytricha</taxon>
    </lineage>
</organism>
<comment type="similarity">
    <text evidence="6">Belongs to the MT-A70-like family.</text>
</comment>
<evidence type="ECO:0000256" key="2">
    <source>
        <dbReference type="ARBA" id="ARBA00022603"/>
    </source>
</evidence>
<dbReference type="PROSITE" id="PS00028">
    <property type="entry name" value="ZINC_FINGER_C2H2_1"/>
    <property type="match status" value="1"/>
</dbReference>
<dbReference type="GO" id="GO:0001734">
    <property type="term" value="F:mRNA m(6)A methyltransferase activity"/>
    <property type="evidence" value="ECO:0007669"/>
    <property type="project" value="UniProtKB-EC"/>
</dbReference>
<evidence type="ECO:0000256" key="1">
    <source>
        <dbReference type="ARBA" id="ARBA00012160"/>
    </source>
</evidence>
<comment type="catalytic activity">
    <reaction evidence="5">
        <text>an adenosine in mRNA + S-adenosyl-L-methionine = an N(6)-methyladenosine in mRNA + S-adenosyl-L-homocysteine + H(+)</text>
        <dbReference type="Rhea" id="RHEA:55584"/>
        <dbReference type="Rhea" id="RHEA-COMP:12414"/>
        <dbReference type="Rhea" id="RHEA-COMP:12417"/>
        <dbReference type="ChEBI" id="CHEBI:15378"/>
        <dbReference type="ChEBI" id="CHEBI:57856"/>
        <dbReference type="ChEBI" id="CHEBI:59789"/>
        <dbReference type="ChEBI" id="CHEBI:74411"/>
        <dbReference type="ChEBI" id="CHEBI:74449"/>
        <dbReference type="EC" id="2.1.1.348"/>
    </reaction>
</comment>
<evidence type="ECO:0000313" key="9">
    <source>
        <dbReference type="Proteomes" id="UP000053232"/>
    </source>
</evidence>
<keyword evidence="4" id="KW-0949">S-adenosyl-L-methionine</keyword>
<dbReference type="PANTHER" id="PTHR12829:SF7">
    <property type="entry name" value="N6-ADENOSINE-METHYLTRANSFERASE CATALYTIC SUBUNIT"/>
    <property type="match status" value="1"/>
</dbReference>
<protein>
    <recommendedName>
        <fullName evidence="1">mRNA m(6)A methyltransferase</fullName>
        <ecNumber evidence="1">2.1.1.348</ecNumber>
    </recommendedName>
</protein>
<gene>
    <name evidence="8" type="ORF">OXYTRIMIC_595</name>
</gene>
<evidence type="ECO:0000256" key="5">
    <source>
        <dbReference type="ARBA" id="ARBA00048957"/>
    </source>
</evidence>
<evidence type="ECO:0000256" key="4">
    <source>
        <dbReference type="ARBA" id="ARBA00022691"/>
    </source>
</evidence>
<dbReference type="PROSITE" id="PS51143">
    <property type="entry name" value="MT_A70"/>
    <property type="match status" value="1"/>
</dbReference>
<dbReference type="AlphaFoldDB" id="A0A073HZ61"/>
<evidence type="ECO:0000256" key="3">
    <source>
        <dbReference type="ARBA" id="ARBA00022679"/>
    </source>
</evidence>
<dbReference type="Pfam" id="PF05063">
    <property type="entry name" value="MT-A70"/>
    <property type="match status" value="1"/>
</dbReference>
<accession>A0A073HZ61</accession>
<dbReference type="InterPro" id="IPR013087">
    <property type="entry name" value="Znf_C2H2_type"/>
</dbReference>
<sequence length="324" mass="38049">MGKRHEYEIINTIVKIPCPYCQKEYDGGTSIRTHISLNHKDENKESRSLELELKKICLYCKKQFDRSYNCERHQLKCKDNHHHQTMLKKRKQTDEQMCNFKGPAIVTYRIPAGEEVYTLRQRLQKLIYKNLTKPVIYEGDVLEIKMWQQIAEDCMKANGKLYEVVIIDPPWKLKQELPYPTLTDKQILSLPMHLIQERGIIILWIVNQKKELARKFLKIHGYQEVDQGERIKLTKNGALYPGWDKYTSHCNESFLIAKKGDVKDIVQFHKAKSVIFDAVQGHSQKPTKIYDFVQTIAPDRLNIEIFAQKNNIRKGYTSVGNRLT</sequence>
<keyword evidence="9" id="KW-1185">Reference proteome</keyword>
<proteinExistence type="inferred from homology"/>
<keyword evidence="3" id="KW-0808">Transferase</keyword>
<comment type="caution">
    <text evidence="8">The sequence shown here is derived from an EMBL/GenBank/DDBJ whole genome shotgun (WGS) entry which is preliminary data.</text>
</comment>
<dbReference type="GO" id="GO:0032259">
    <property type="term" value="P:methylation"/>
    <property type="evidence" value="ECO:0007669"/>
    <property type="project" value="UniProtKB-KW"/>
</dbReference>
<dbReference type="PANTHER" id="PTHR12829">
    <property type="entry name" value="N6-ADENOSINE-METHYLTRANSFERASE"/>
    <property type="match status" value="1"/>
</dbReference>
<dbReference type="Proteomes" id="UP000053232">
    <property type="component" value="Unassembled WGS sequence"/>
</dbReference>
<dbReference type="EC" id="2.1.1.348" evidence="1"/>
<name>A0A073HZ61_9SPIT</name>
<evidence type="ECO:0000313" key="8">
    <source>
        <dbReference type="EMBL" id="KEJ82491.1"/>
    </source>
</evidence>
<evidence type="ECO:0000259" key="7">
    <source>
        <dbReference type="PROSITE" id="PS00028"/>
    </source>
</evidence>
<dbReference type="EMBL" id="ARYC01018433">
    <property type="protein sequence ID" value="KEJ82491.1"/>
    <property type="molecule type" value="Genomic_DNA"/>
</dbReference>